<dbReference type="Gene3D" id="2.60.120.10">
    <property type="entry name" value="Jelly Rolls"/>
    <property type="match status" value="1"/>
</dbReference>
<dbReference type="EMBL" id="CP035108">
    <property type="protein sequence ID" value="QAR33307.1"/>
    <property type="molecule type" value="Genomic_DNA"/>
</dbReference>
<dbReference type="KEGG" id="gtl:EP073_07805"/>
<evidence type="ECO:0000313" key="4">
    <source>
        <dbReference type="Proteomes" id="UP000287502"/>
    </source>
</evidence>
<dbReference type="OrthoDB" id="287220at2"/>
<dbReference type="InterPro" id="IPR011051">
    <property type="entry name" value="RmlC_Cupin_sf"/>
</dbReference>
<keyword evidence="4" id="KW-1185">Reference proteome</keyword>
<dbReference type="PANTHER" id="PTHR36156">
    <property type="entry name" value="SLR2101 PROTEIN"/>
    <property type="match status" value="1"/>
</dbReference>
<feature type="domain" description="Cupin type-2" evidence="2">
    <location>
        <begin position="56"/>
        <end position="124"/>
    </location>
</feature>
<evidence type="ECO:0000256" key="1">
    <source>
        <dbReference type="SAM" id="SignalP"/>
    </source>
</evidence>
<dbReference type="InterPro" id="IPR013096">
    <property type="entry name" value="Cupin_2"/>
</dbReference>
<organism evidence="3 4">
    <name type="scientific">Geovibrio thiophilus</name>
    <dbReference type="NCBI Taxonomy" id="139438"/>
    <lineage>
        <taxon>Bacteria</taxon>
        <taxon>Pseudomonadati</taxon>
        <taxon>Deferribacterota</taxon>
        <taxon>Deferribacteres</taxon>
        <taxon>Deferribacterales</taxon>
        <taxon>Geovibrionaceae</taxon>
        <taxon>Geovibrio</taxon>
    </lineage>
</organism>
<reference evidence="3 4" key="1">
    <citation type="submission" date="2019-01" db="EMBL/GenBank/DDBJ databases">
        <title>Geovibrio thiophilus DSM 11263, complete genome.</title>
        <authorList>
            <person name="Spring S."/>
            <person name="Bunk B."/>
            <person name="Sproer C."/>
        </authorList>
    </citation>
    <scope>NUCLEOTIDE SEQUENCE [LARGE SCALE GENOMIC DNA]</scope>
    <source>
        <strain evidence="3 4">DSM 11263</strain>
    </source>
</reference>
<protein>
    <submittedName>
        <fullName evidence="3">Cupin domain-containing protein</fullName>
    </submittedName>
</protein>
<sequence length="140" mass="14797">MKKLIIILLLALSVSAFGAESASVKAVTLTKSILSWNGAPLPPYPEGQPEVTVLKITIPAGAVLPLHKHPLINVGVLISGELKVTTEKGDELILRAGEAIVEVVDTWHKGENTGDVPAEIIVFYAGAPETPLSLFPENSN</sequence>
<dbReference type="PANTHER" id="PTHR36156:SF2">
    <property type="entry name" value="CUPIN TYPE-2 DOMAIN-CONTAINING PROTEIN"/>
    <property type="match status" value="1"/>
</dbReference>
<accession>A0A410JYQ1</accession>
<gene>
    <name evidence="3" type="ORF">EP073_07805</name>
</gene>
<keyword evidence="1" id="KW-0732">Signal</keyword>
<dbReference type="RefSeq" id="WP_128466593.1">
    <property type="nucleotide sequence ID" value="NZ_CP035108.1"/>
</dbReference>
<dbReference type="CDD" id="cd02236">
    <property type="entry name" value="cupin_CV2614-like"/>
    <property type="match status" value="1"/>
</dbReference>
<dbReference type="Proteomes" id="UP000287502">
    <property type="component" value="Chromosome"/>
</dbReference>
<feature type="signal peptide" evidence="1">
    <location>
        <begin position="1"/>
        <end position="18"/>
    </location>
</feature>
<dbReference type="InterPro" id="IPR014710">
    <property type="entry name" value="RmlC-like_jellyroll"/>
</dbReference>
<evidence type="ECO:0000259" key="2">
    <source>
        <dbReference type="Pfam" id="PF07883"/>
    </source>
</evidence>
<dbReference type="AlphaFoldDB" id="A0A410JYQ1"/>
<dbReference type="SUPFAM" id="SSF51182">
    <property type="entry name" value="RmlC-like cupins"/>
    <property type="match status" value="1"/>
</dbReference>
<feature type="chain" id="PRO_5019449067" evidence="1">
    <location>
        <begin position="19"/>
        <end position="140"/>
    </location>
</feature>
<dbReference type="Pfam" id="PF07883">
    <property type="entry name" value="Cupin_2"/>
    <property type="match status" value="1"/>
</dbReference>
<name>A0A410JYQ1_9BACT</name>
<dbReference type="InterPro" id="IPR047142">
    <property type="entry name" value="OryJ/VirC-like"/>
</dbReference>
<proteinExistence type="predicted"/>
<evidence type="ECO:0000313" key="3">
    <source>
        <dbReference type="EMBL" id="QAR33307.1"/>
    </source>
</evidence>